<dbReference type="EMBL" id="CADEAL010003921">
    <property type="protein sequence ID" value="CAB1446625.1"/>
    <property type="molecule type" value="Genomic_DNA"/>
</dbReference>
<name>A0A9N7VDY9_PLEPL</name>
<sequence>MASVSQEKANAVPISSVIPVLGCLPFKSLEQRQKHDKGRDGQEEQRKTKATGERFPEFESLAARQREMKDIQRKSIGRRAIASGARRKTAGLILSMWPRAFSLVWVQFKSLSTSMFF</sequence>
<gene>
    <name evidence="2" type="ORF">PLEPLA_LOCUS34350</name>
</gene>
<comment type="caution">
    <text evidence="2">The sequence shown here is derived from an EMBL/GenBank/DDBJ whole genome shotgun (WGS) entry which is preliminary data.</text>
</comment>
<evidence type="ECO:0000256" key="1">
    <source>
        <dbReference type="SAM" id="MobiDB-lite"/>
    </source>
</evidence>
<reference evidence="2" key="1">
    <citation type="submission" date="2020-03" db="EMBL/GenBank/DDBJ databases">
        <authorList>
            <person name="Weist P."/>
        </authorList>
    </citation>
    <scope>NUCLEOTIDE SEQUENCE</scope>
</reference>
<dbReference type="Proteomes" id="UP001153269">
    <property type="component" value="Unassembled WGS sequence"/>
</dbReference>
<proteinExistence type="predicted"/>
<keyword evidence="3" id="KW-1185">Reference proteome</keyword>
<evidence type="ECO:0000313" key="3">
    <source>
        <dbReference type="Proteomes" id="UP001153269"/>
    </source>
</evidence>
<dbReference type="AlphaFoldDB" id="A0A9N7VDY9"/>
<accession>A0A9N7VDY9</accession>
<protein>
    <submittedName>
        <fullName evidence="2">Uncharacterized protein</fullName>
    </submittedName>
</protein>
<organism evidence="2 3">
    <name type="scientific">Pleuronectes platessa</name>
    <name type="common">European plaice</name>
    <dbReference type="NCBI Taxonomy" id="8262"/>
    <lineage>
        <taxon>Eukaryota</taxon>
        <taxon>Metazoa</taxon>
        <taxon>Chordata</taxon>
        <taxon>Craniata</taxon>
        <taxon>Vertebrata</taxon>
        <taxon>Euteleostomi</taxon>
        <taxon>Actinopterygii</taxon>
        <taxon>Neopterygii</taxon>
        <taxon>Teleostei</taxon>
        <taxon>Neoteleostei</taxon>
        <taxon>Acanthomorphata</taxon>
        <taxon>Carangaria</taxon>
        <taxon>Pleuronectiformes</taxon>
        <taxon>Pleuronectoidei</taxon>
        <taxon>Pleuronectidae</taxon>
        <taxon>Pleuronectes</taxon>
    </lineage>
</organism>
<evidence type="ECO:0000313" key="2">
    <source>
        <dbReference type="EMBL" id="CAB1446625.1"/>
    </source>
</evidence>
<feature type="region of interest" description="Disordered" evidence="1">
    <location>
        <begin position="31"/>
        <end position="53"/>
    </location>
</feature>